<evidence type="ECO:0000313" key="12">
    <source>
        <dbReference type="Proteomes" id="UP001497600"/>
    </source>
</evidence>
<feature type="compositionally biased region" description="Acidic residues" evidence="9">
    <location>
        <begin position="289"/>
        <end position="304"/>
    </location>
</feature>
<feature type="region of interest" description="Disordered" evidence="9">
    <location>
        <begin position="197"/>
        <end position="219"/>
    </location>
</feature>
<comment type="function">
    <text evidence="8">Plays an important role in the control of DNA replication and the maintenance of replication fork stability.</text>
</comment>
<feature type="region of interest" description="Disordered" evidence="9">
    <location>
        <begin position="1"/>
        <end position="34"/>
    </location>
</feature>
<reference evidence="11 12" key="1">
    <citation type="submission" date="2024-01" db="EMBL/GenBank/DDBJ databases">
        <authorList>
            <consortium name="Genoscope - CEA"/>
            <person name="William W."/>
        </authorList>
    </citation>
    <scope>NUCLEOTIDE SEQUENCE [LARGE SCALE GENOMIC DNA]</scope>
    <source>
        <strain evidence="11 12">29B2s-10</strain>
    </source>
</reference>
<feature type="region of interest" description="Disordered" evidence="9">
    <location>
        <begin position="246"/>
        <end position="345"/>
    </location>
</feature>
<keyword evidence="4 8" id="KW-0227">DNA damage</keyword>
<keyword evidence="5" id="KW-0236">DNA replication inhibitor</keyword>
<dbReference type="PANTHER" id="PTHR13220:SF11">
    <property type="entry name" value="TIMELESS-INTERACTING PROTEIN"/>
    <property type="match status" value="1"/>
</dbReference>
<evidence type="ECO:0000256" key="8">
    <source>
        <dbReference type="RuleBase" id="RU366049"/>
    </source>
</evidence>
<comment type="subcellular location">
    <subcellularLocation>
        <location evidence="1 8">Nucleus</location>
    </subcellularLocation>
</comment>
<evidence type="ECO:0000256" key="6">
    <source>
        <dbReference type="ARBA" id="ARBA00023242"/>
    </source>
</evidence>
<organism evidence="11 12">
    <name type="scientific">[Candida] anglica</name>
    <dbReference type="NCBI Taxonomy" id="148631"/>
    <lineage>
        <taxon>Eukaryota</taxon>
        <taxon>Fungi</taxon>
        <taxon>Dikarya</taxon>
        <taxon>Ascomycota</taxon>
        <taxon>Saccharomycotina</taxon>
        <taxon>Pichiomycetes</taxon>
        <taxon>Debaryomycetaceae</taxon>
        <taxon>Kurtzmaniella</taxon>
    </lineage>
</organism>
<comment type="subunit">
    <text evidence="3">Component of the fork protection complex (FPC) consisting of TOF1 and CSM3.</text>
</comment>
<dbReference type="InterPro" id="IPR040038">
    <property type="entry name" value="TIPIN/Csm3/Swi3"/>
</dbReference>
<feature type="compositionally biased region" description="Acidic residues" evidence="9">
    <location>
        <begin position="1"/>
        <end position="13"/>
    </location>
</feature>
<evidence type="ECO:0000256" key="9">
    <source>
        <dbReference type="SAM" id="MobiDB-lite"/>
    </source>
</evidence>
<gene>
    <name evidence="11" type="primary">CSM3</name>
    <name evidence="11" type="ORF">CAAN4_A03554</name>
</gene>
<dbReference type="PANTHER" id="PTHR13220">
    <property type="entry name" value="TIMELESS INTERACTING-RELATED"/>
    <property type="match status" value="1"/>
</dbReference>
<dbReference type="Proteomes" id="UP001497600">
    <property type="component" value="Chromosome A"/>
</dbReference>
<evidence type="ECO:0000256" key="7">
    <source>
        <dbReference type="ARBA" id="ARBA00023306"/>
    </source>
</evidence>
<dbReference type="Pfam" id="PF07962">
    <property type="entry name" value="Swi3"/>
    <property type="match status" value="1"/>
</dbReference>
<feature type="compositionally biased region" description="Polar residues" evidence="9">
    <location>
        <begin position="308"/>
        <end position="317"/>
    </location>
</feature>
<keyword evidence="7 8" id="KW-0131">Cell cycle</keyword>
<sequence>MEDLIFDEEDFQSVEDRNEGTRGPSDKENNDDILGLEKPIKLTHRIKIAKIDDDRILNKPNGIAEIVKNHNRVNRIIKRNDSKLASKLSTASSSSMKKKLKFQNEFDNLSSVLQFYQLWCHGIFPKANFKDCLKLMRAYGAKSSRMKLYRRELLDQEINKLKQANGMFVEGESSVPHAMQDDEPQQEEDDASIIAQPLATVSGTTAEPEEDDDWSFMNTSTRGRNALFLDDDDDDDEGLYRVPPTQAELSQSQDPSQTSQQPQTQPISQNNDNNNTNNNNANSTPNENNIDDDDNDPFSDDDDIFTSVPTKSNTTTEEYPPEGEFEDNEEQEYDNEMDIMREMGL</sequence>
<keyword evidence="6 8" id="KW-0539">Nucleus</keyword>
<feature type="compositionally biased region" description="Acidic residues" evidence="9">
    <location>
        <begin position="319"/>
        <end position="337"/>
    </location>
</feature>
<comment type="similarity">
    <text evidence="2 8">Belongs to the CSM3 family.</text>
</comment>
<evidence type="ECO:0000256" key="4">
    <source>
        <dbReference type="ARBA" id="ARBA00022763"/>
    </source>
</evidence>
<dbReference type="InterPro" id="IPR012923">
    <property type="entry name" value="Csm3"/>
</dbReference>
<accession>A0ABP0E869</accession>
<feature type="compositionally biased region" description="Basic and acidic residues" evidence="9">
    <location>
        <begin position="14"/>
        <end position="30"/>
    </location>
</feature>
<dbReference type="EMBL" id="OZ004253">
    <property type="protein sequence ID" value="CAK7892589.1"/>
    <property type="molecule type" value="Genomic_DNA"/>
</dbReference>
<evidence type="ECO:0000256" key="5">
    <source>
        <dbReference type="ARBA" id="ARBA00022880"/>
    </source>
</evidence>
<evidence type="ECO:0000259" key="10">
    <source>
        <dbReference type="Pfam" id="PF07962"/>
    </source>
</evidence>
<proteinExistence type="inferred from homology"/>
<evidence type="ECO:0000256" key="2">
    <source>
        <dbReference type="ARBA" id="ARBA00006075"/>
    </source>
</evidence>
<evidence type="ECO:0000313" key="11">
    <source>
        <dbReference type="EMBL" id="CAK7892589.1"/>
    </source>
</evidence>
<evidence type="ECO:0000256" key="1">
    <source>
        <dbReference type="ARBA" id="ARBA00004123"/>
    </source>
</evidence>
<feature type="compositionally biased region" description="Low complexity" evidence="9">
    <location>
        <begin position="250"/>
        <end position="288"/>
    </location>
</feature>
<evidence type="ECO:0000256" key="3">
    <source>
        <dbReference type="ARBA" id="ARBA00011217"/>
    </source>
</evidence>
<name>A0ABP0E869_9ASCO</name>
<protein>
    <recommendedName>
        <fullName evidence="8">Chromosome segregation in meiosis protein</fullName>
    </recommendedName>
</protein>
<feature type="domain" description="Chromosome segregation in meiosis protein 3" evidence="10">
    <location>
        <begin position="50"/>
        <end position="157"/>
    </location>
</feature>
<keyword evidence="12" id="KW-1185">Reference proteome</keyword>